<evidence type="ECO:0000256" key="5">
    <source>
        <dbReference type="SAM" id="MobiDB-lite"/>
    </source>
</evidence>
<keyword evidence="3 6" id="KW-1133">Transmembrane helix</keyword>
<evidence type="ECO:0000256" key="4">
    <source>
        <dbReference type="ARBA" id="ARBA00023136"/>
    </source>
</evidence>
<keyword evidence="2 6" id="KW-0812">Transmembrane</keyword>
<feature type="transmembrane region" description="Helical" evidence="6">
    <location>
        <begin position="272"/>
        <end position="292"/>
    </location>
</feature>
<sequence length="368" mass="39842">MRCRPRRVRPQDGDMDTLKTDEFDREPATRSHAAQQPDGREAVPRAPDEPDPATRVPEPRDPEVRERSDDNHDDPAIGTLSTGEERDAIKRAGPRPQVVYASISARGLEEINRPAVSLFGSGVAAGLILMMSVIGEGLIIHELPDFQGRALIGDIGYTFGFLIVILGRLQLFTENTITPVLPLLANPTKRAFVRTGRLWAVVFAANMVGVMLAAVLLSWGDIVTDVQFASIMEVAGKVTAHTPFETLRYGVIAGVLIAAIVWCIPTAKGSEFFLVFAATYLIALGDFTHVVAGAGEGFLLLLEGQVSPAWVVFGLILPAFVGNVLGGTVLFATLAYVQVMEEIAQARRRREGTTVAPPDLTQPRRLPS</sequence>
<dbReference type="GO" id="GO:0015499">
    <property type="term" value="F:formate transmembrane transporter activity"/>
    <property type="evidence" value="ECO:0007669"/>
    <property type="project" value="TreeGrafter"/>
</dbReference>
<evidence type="ECO:0000313" key="7">
    <source>
        <dbReference type="EMBL" id="RAI03939.1"/>
    </source>
</evidence>
<feature type="compositionally biased region" description="Basic and acidic residues" evidence="5">
    <location>
        <begin position="38"/>
        <end position="48"/>
    </location>
</feature>
<feature type="transmembrane region" description="Helical" evidence="6">
    <location>
        <begin position="247"/>
        <end position="265"/>
    </location>
</feature>
<dbReference type="EMBL" id="QHHQ01000001">
    <property type="protein sequence ID" value="RAI03939.1"/>
    <property type="molecule type" value="Genomic_DNA"/>
</dbReference>
<dbReference type="InterPro" id="IPR000292">
    <property type="entry name" value="For/NO2_transpt"/>
</dbReference>
<protein>
    <submittedName>
        <fullName evidence="7">Transporter (Formate/nitrite transporter family protein)</fullName>
    </submittedName>
</protein>
<dbReference type="PANTHER" id="PTHR30520">
    <property type="entry name" value="FORMATE TRANSPORTER-RELATED"/>
    <property type="match status" value="1"/>
</dbReference>
<dbReference type="Pfam" id="PF01226">
    <property type="entry name" value="Form_Nir_trans"/>
    <property type="match status" value="1"/>
</dbReference>
<evidence type="ECO:0000256" key="3">
    <source>
        <dbReference type="ARBA" id="ARBA00022989"/>
    </source>
</evidence>
<feature type="transmembrane region" description="Helical" evidence="6">
    <location>
        <begin position="146"/>
        <end position="166"/>
    </location>
</feature>
<dbReference type="AlphaFoldDB" id="A0A8B2P5U4"/>
<feature type="transmembrane region" description="Helical" evidence="6">
    <location>
        <begin position="116"/>
        <end position="140"/>
    </location>
</feature>
<dbReference type="InterPro" id="IPR023271">
    <property type="entry name" value="Aquaporin-like"/>
</dbReference>
<keyword evidence="4 6" id="KW-0472">Membrane</keyword>
<comment type="subcellular location">
    <subcellularLocation>
        <location evidence="1">Membrane</location>
        <topology evidence="1">Multi-pass membrane protein</topology>
    </subcellularLocation>
</comment>
<comment type="caution">
    <text evidence="7">The sequence shown here is derived from an EMBL/GenBank/DDBJ whole genome shotgun (WGS) entry which is preliminary data.</text>
</comment>
<gene>
    <name evidence="7" type="ORF">DLJ53_05580</name>
</gene>
<feature type="compositionally biased region" description="Basic and acidic residues" evidence="5">
    <location>
        <begin position="57"/>
        <end position="75"/>
    </location>
</feature>
<accession>A0A8B2P5U4</accession>
<evidence type="ECO:0000256" key="2">
    <source>
        <dbReference type="ARBA" id="ARBA00022692"/>
    </source>
</evidence>
<evidence type="ECO:0000256" key="1">
    <source>
        <dbReference type="ARBA" id="ARBA00004141"/>
    </source>
</evidence>
<evidence type="ECO:0000313" key="8">
    <source>
        <dbReference type="Proteomes" id="UP000249590"/>
    </source>
</evidence>
<keyword evidence="8" id="KW-1185">Reference proteome</keyword>
<dbReference type="Proteomes" id="UP000249590">
    <property type="component" value="Unassembled WGS sequence"/>
</dbReference>
<evidence type="ECO:0000256" key="6">
    <source>
        <dbReference type="SAM" id="Phobius"/>
    </source>
</evidence>
<proteinExistence type="predicted"/>
<name>A0A8B2P5U4_9HYPH</name>
<dbReference type="GO" id="GO:0005886">
    <property type="term" value="C:plasma membrane"/>
    <property type="evidence" value="ECO:0007669"/>
    <property type="project" value="TreeGrafter"/>
</dbReference>
<feature type="region of interest" description="Disordered" evidence="5">
    <location>
        <begin position="1"/>
        <end position="92"/>
    </location>
</feature>
<feature type="compositionally biased region" description="Basic and acidic residues" evidence="5">
    <location>
        <begin position="9"/>
        <end position="29"/>
    </location>
</feature>
<dbReference type="Gene3D" id="1.20.1080.10">
    <property type="entry name" value="Glycerol uptake facilitator protein"/>
    <property type="match status" value="1"/>
</dbReference>
<feature type="transmembrane region" description="Helical" evidence="6">
    <location>
        <begin position="312"/>
        <end position="339"/>
    </location>
</feature>
<reference evidence="7 8" key="1">
    <citation type="submission" date="2018-05" db="EMBL/GenBank/DDBJ databases">
        <title>Acuticoccus sediminis sp. nov., isolated from deep-sea sediment of Indian Ocean.</title>
        <authorList>
            <person name="Liu X."/>
            <person name="Lai Q."/>
            <person name="Du Y."/>
            <person name="Sun F."/>
            <person name="Zhang X."/>
            <person name="Wang S."/>
            <person name="Shao Z."/>
        </authorList>
    </citation>
    <scope>NUCLEOTIDE SEQUENCE [LARGE SCALE GENOMIC DNA]</scope>
    <source>
        <strain evidence="7 8">PTG4-2</strain>
    </source>
</reference>
<organism evidence="7 8">
    <name type="scientific">Acuticoccus sediminis</name>
    <dbReference type="NCBI Taxonomy" id="2184697"/>
    <lineage>
        <taxon>Bacteria</taxon>
        <taxon>Pseudomonadati</taxon>
        <taxon>Pseudomonadota</taxon>
        <taxon>Alphaproteobacteria</taxon>
        <taxon>Hyphomicrobiales</taxon>
        <taxon>Amorphaceae</taxon>
        <taxon>Acuticoccus</taxon>
    </lineage>
</organism>
<feature type="transmembrane region" description="Helical" evidence="6">
    <location>
        <begin position="198"/>
        <end position="219"/>
    </location>
</feature>
<dbReference type="PANTHER" id="PTHR30520:SF2">
    <property type="entry name" value="INNER MEMBRANE PROTEIN YFDC"/>
    <property type="match status" value="1"/>
</dbReference>